<sequence>MLRQRELKLYQWMASYLPVLLIRLGIDEQTAFARKPDHQLAALQEKIAVTPQLTFNGAKILELDGRHPADEILQASLRAIHAALS</sequence>
<dbReference type="Proteomes" id="UP000254079">
    <property type="component" value="Unassembled WGS sequence"/>
</dbReference>
<dbReference type="AlphaFoldDB" id="A0A2X1N7Y8"/>
<dbReference type="Proteomes" id="UP000250780">
    <property type="component" value="Unassembled WGS sequence"/>
</dbReference>
<gene>
    <name evidence="1" type="primary">yghS_1</name>
    <name evidence="2" type="ORF">NCTC8622_07650</name>
    <name evidence="1" type="ORF">NCTC9073_05276</name>
</gene>
<protein>
    <submittedName>
        <fullName evidence="1">Nucleoside triphosphate hydrolase domain</fullName>
    </submittedName>
</protein>
<organism evidence="1 3">
    <name type="scientific">Escherichia coli</name>
    <dbReference type="NCBI Taxonomy" id="562"/>
    <lineage>
        <taxon>Bacteria</taxon>
        <taxon>Pseudomonadati</taxon>
        <taxon>Pseudomonadota</taxon>
        <taxon>Gammaproteobacteria</taxon>
        <taxon>Enterobacterales</taxon>
        <taxon>Enterobacteriaceae</taxon>
        <taxon>Escherichia</taxon>
    </lineage>
</organism>
<name>A0A2X1N7Y8_ECOLX</name>
<dbReference type="GO" id="GO:0016787">
    <property type="term" value="F:hydrolase activity"/>
    <property type="evidence" value="ECO:0007669"/>
    <property type="project" value="UniProtKB-KW"/>
</dbReference>
<evidence type="ECO:0000313" key="3">
    <source>
        <dbReference type="Proteomes" id="UP000250780"/>
    </source>
</evidence>
<proteinExistence type="predicted"/>
<dbReference type="EMBL" id="UGCP01000002">
    <property type="protein sequence ID" value="STI88451.1"/>
    <property type="molecule type" value="Genomic_DNA"/>
</dbReference>
<evidence type="ECO:0000313" key="2">
    <source>
        <dbReference type="EMBL" id="STI88451.1"/>
    </source>
</evidence>
<reference evidence="3 4" key="1">
    <citation type="submission" date="2018-06" db="EMBL/GenBank/DDBJ databases">
        <authorList>
            <consortium name="Pathogen Informatics"/>
            <person name="Doyle S."/>
        </authorList>
    </citation>
    <scope>NUCLEOTIDE SEQUENCE [LARGE SCALE GENOMIC DNA]</scope>
    <source>
        <strain evidence="2 4">NCTC8622</strain>
        <strain evidence="1 3">NCTC9073</strain>
    </source>
</reference>
<dbReference type="EMBL" id="UASD01000009">
    <property type="protein sequence ID" value="SPX17458.1"/>
    <property type="molecule type" value="Genomic_DNA"/>
</dbReference>
<accession>A0A2X1N7Y8</accession>
<evidence type="ECO:0000313" key="4">
    <source>
        <dbReference type="Proteomes" id="UP000254079"/>
    </source>
</evidence>
<evidence type="ECO:0000313" key="1">
    <source>
        <dbReference type="EMBL" id="SPX17458.1"/>
    </source>
</evidence>
<keyword evidence="1" id="KW-0378">Hydrolase</keyword>